<dbReference type="InParanoid" id="A0A165FFV2"/>
<evidence type="ECO:0000313" key="2">
    <source>
        <dbReference type="EMBL" id="KZT56687.1"/>
    </source>
</evidence>
<feature type="transmembrane region" description="Helical" evidence="1">
    <location>
        <begin position="165"/>
        <end position="192"/>
    </location>
</feature>
<reference evidence="2 3" key="1">
    <citation type="journal article" date="2016" name="Mol. Biol. Evol.">
        <title>Comparative Genomics of Early-Diverging Mushroom-Forming Fungi Provides Insights into the Origins of Lignocellulose Decay Capabilities.</title>
        <authorList>
            <person name="Nagy L.G."/>
            <person name="Riley R."/>
            <person name="Tritt A."/>
            <person name="Adam C."/>
            <person name="Daum C."/>
            <person name="Floudas D."/>
            <person name="Sun H."/>
            <person name="Yadav J.S."/>
            <person name="Pangilinan J."/>
            <person name="Larsson K.H."/>
            <person name="Matsuura K."/>
            <person name="Barry K."/>
            <person name="Labutti K."/>
            <person name="Kuo R."/>
            <person name="Ohm R.A."/>
            <person name="Bhattacharya S.S."/>
            <person name="Shirouzu T."/>
            <person name="Yoshinaga Y."/>
            <person name="Martin F.M."/>
            <person name="Grigoriev I.V."/>
            <person name="Hibbett D.S."/>
        </authorList>
    </citation>
    <scope>NUCLEOTIDE SEQUENCE [LARGE SCALE GENOMIC DNA]</scope>
    <source>
        <strain evidence="2 3">HHB12733</strain>
    </source>
</reference>
<keyword evidence="3" id="KW-1185">Reference proteome</keyword>
<keyword evidence="1" id="KW-0472">Membrane</keyword>
<feature type="transmembrane region" description="Helical" evidence="1">
    <location>
        <begin position="128"/>
        <end position="153"/>
    </location>
</feature>
<feature type="transmembrane region" description="Helical" evidence="1">
    <location>
        <begin position="213"/>
        <end position="237"/>
    </location>
</feature>
<dbReference type="AlphaFoldDB" id="A0A165FFV2"/>
<evidence type="ECO:0000313" key="3">
    <source>
        <dbReference type="Proteomes" id="UP000076842"/>
    </source>
</evidence>
<dbReference type="OrthoDB" id="3354175at2759"/>
<evidence type="ECO:0000256" key="1">
    <source>
        <dbReference type="SAM" id="Phobius"/>
    </source>
</evidence>
<sequence>MSDATGLMLDEAILIGLISSSILYGAFVVFFFTSLYVLFHRRKTPQPNWVLLAVALTMFTLATVIEALSWSRVMDAFIVYRDTLTPIGYFANISNWKEVTRTALICVYLLCADGALVYRCWIVWSRRLVIIALPLCLFIADIAVVIALVVTMVRTTSSSVFVTTIARWVTAVVSFTLAQNFIVTSLIVFRILQVNRATKQYRSGVGASLTSSIGVMVESGSLYVMSLFVFLMCYVTQSNAQWIVVDCLNGIIGLAFTMMIVRVGLGLTAGQSSNGVNNSYYNSHPGSHPMQPIAIAVNRHVDMDQNQFDNDANSDLVMHKHSGVEKDSDSAV</sequence>
<evidence type="ECO:0008006" key="4">
    <source>
        <dbReference type="Google" id="ProtNLM"/>
    </source>
</evidence>
<keyword evidence="1" id="KW-1133">Transmembrane helix</keyword>
<dbReference type="Proteomes" id="UP000076842">
    <property type="component" value="Unassembled WGS sequence"/>
</dbReference>
<feature type="transmembrane region" description="Helical" evidence="1">
    <location>
        <begin position="12"/>
        <end position="37"/>
    </location>
</feature>
<keyword evidence="1" id="KW-0812">Transmembrane</keyword>
<dbReference type="STRING" id="1353952.A0A165FFV2"/>
<name>A0A165FFV2_9BASI</name>
<dbReference type="EMBL" id="KV423974">
    <property type="protein sequence ID" value="KZT56687.1"/>
    <property type="molecule type" value="Genomic_DNA"/>
</dbReference>
<feature type="transmembrane region" description="Helical" evidence="1">
    <location>
        <begin position="102"/>
        <end position="121"/>
    </location>
</feature>
<accession>A0A165FFV2</accession>
<proteinExistence type="predicted"/>
<protein>
    <recommendedName>
        <fullName evidence="4">Family A G protein-coupled receptor-like protein</fullName>
    </recommendedName>
</protein>
<gene>
    <name evidence="2" type="ORF">CALCODRAFT_483815</name>
</gene>
<organism evidence="2 3">
    <name type="scientific">Calocera cornea HHB12733</name>
    <dbReference type="NCBI Taxonomy" id="1353952"/>
    <lineage>
        <taxon>Eukaryota</taxon>
        <taxon>Fungi</taxon>
        <taxon>Dikarya</taxon>
        <taxon>Basidiomycota</taxon>
        <taxon>Agaricomycotina</taxon>
        <taxon>Dacrymycetes</taxon>
        <taxon>Dacrymycetales</taxon>
        <taxon>Dacrymycetaceae</taxon>
        <taxon>Calocera</taxon>
    </lineage>
</organism>
<feature type="transmembrane region" description="Helical" evidence="1">
    <location>
        <begin position="243"/>
        <end position="265"/>
    </location>
</feature>
<feature type="transmembrane region" description="Helical" evidence="1">
    <location>
        <begin position="49"/>
        <end position="70"/>
    </location>
</feature>